<accession>A0A645AXE8</accession>
<evidence type="ECO:0000313" key="1">
    <source>
        <dbReference type="EMBL" id="MPM54214.1"/>
    </source>
</evidence>
<comment type="caution">
    <text evidence="1">The sequence shown here is derived from an EMBL/GenBank/DDBJ whole genome shotgun (WGS) entry which is preliminary data.</text>
</comment>
<organism evidence="1">
    <name type="scientific">bioreactor metagenome</name>
    <dbReference type="NCBI Taxonomy" id="1076179"/>
    <lineage>
        <taxon>unclassified sequences</taxon>
        <taxon>metagenomes</taxon>
        <taxon>ecological metagenomes</taxon>
    </lineage>
</organism>
<proteinExistence type="predicted"/>
<gene>
    <name evidence="1" type="ORF">SDC9_100988</name>
</gene>
<protein>
    <submittedName>
        <fullName evidence="1">Uncharacterized protein</fullName>
    </submittedName>
</protein>
<name>A0A645AXE8_9ZZZZ</name>
<reference evidence="1" key="1">
    <citation type="submission" date="2019-08" db="EMBL/GenBank/DDBJ databases">
        <authorList>
            <person name="Kucharzyk K."/>
            <person name="Murdoch R.W."/>
            <person name="Higgins S."/>
            <person name="Loffler F."/>
        </authorList>
    </citation>
    <scope>NUCLEOTIDE SEQUENCE</scope>
</reference>
<sequence length="260" mass="27629">MFFSPDPFVQALDNWLNYNRYGYAYGNPFKSTDPSGEFFFSLIIPGFGTLIDAACWGAFGGDFTQGFASGALGSLGGSAFQTVGGKFANSFLGTVGFSAISGGIGAELSGGDFWRGAATGATIGFLNHMEGKVENKKSEIIMKKSHTIINQPNVELEGFLTISNGGNSNVATVVDANTGLPVEIQTSSFTYGVDGTITTGSNILKIGTDGRNYIFDVSIPTGRNTGAGFSLKLNSQKVNSLMYYVVPLVFRVPYRIPAYR</sequence>
<dbReference type="AlphaFoldDB" id="A0A645AXE8"/>
<dbReference type="EMBL" id="VSSQ01014701">
    <property type="protein sequence ID" value="MPM54214.1"/>
    <property type="molecule type" value="Genomic_DNA"/>
</dbReference>